<accession>A0ABP3ECL5</accession>
<dbReference type="HAMAP" id="MF_00964">
    <property type="entry name" value="DEAD_helicase_DeaD"/>
    <property type="match status" value="1"/>
</dbReference>
<evidence type="ECO:0000313" key="15">
    <source>
        <dbReference type="Proteomes" id="UP001500657"/>
    </source>
</evidence>
<evidence type="ECO:0000256" key="7">
    <source>
        <dbReference type="ARBA" id="ARBA00023016"/>
    </source>
</evidence>
<evidence type="ECO:0000256" key="6">
    <source>
        <dbReference type="ARBA" id="ARBA00022884"/>
    </source>
</evidence>
<sequence length="608" mass="67168">MSSPVSDNAPVSSGFGALALHPDVLRVLADVGYESPSPIQAATIPPLLDGRDVLGQAQTGTGKTAAFALPILSRIERKPGKPQALVLAPTRELAIQVAEAFQRYAAHIPGFQVLPIYGGQSYGPQLHALKRGVHVVVGTPGRVIDHLDKGTLDLSELRFLVLDEADEMLRMGFIDDVEKVLQATPPERQVALFSATMPPQIRKIAQRHLKEPTEVTIKSSTTTAANIHQRYWFVSGMHKLDALTRILEAEPFDAMIIFARTKQATEELAEKLQARGLAAAAINGDIAQAQRERVIQQLKDGKLDILVATDVAARGLDVERISHVLNYDIPYDTESYVHRIGRTGRAGRNGEAILFVSPRERGMLHAIERATRQPIEQMQLPSVEVVNDVRIGKFKQRITDTLAVGELGEFQKLIEQYEQDYNVPAIEIAAALARIAQGDQPLLLAPPPKREKYEPATRERGTRSTERHPASERDGARPAREPREFTHRPVRAHATEQGKRTYRIEVGHEHGVKPGNIIGAIANEAGLDSQYIGRLSIRDHYSLIDLPEGMPPEVFDHLKKVWVVQQQLRIHEWDGNDTASNHAPAARKPGGYRKPGGFKPGGKPPHRR</sequence>
<dbReference type="InterPro" id="IPR057325">
    <property type="entry name" value="DeaD_dimer"/>
</dbReference>
<feature type="domain" description="DEAD-box RNA helicase Q" evidence="13">
    <location>
        <begin position="13"/>
        <end position="41"/>
    </location>
</feature>
<keyword evidence="6 8" id="KW-0694">RNA-binding</keyword>
<dbReference type="Pfam" id="PF03880">
    <property type="entry name" value="DbpA"/>
    <property type="match status" value="1"/>
</dbReference>
<evidence type="ECO:0000259" key="13">
    <source>
        <dbReference type="PROSITE" id="PS51195"/>
    </source>
</evidence>
<dbReference type="PROSITE" id="PS51194">
    <property type="entry name" value="HELICASE_CTER"/>
    <property type="match status" value="1"/>
</dbReference>
<comment type="caution">
    <text evidence="14">The sequence shown here is derived from an EMBL/GenBank/DDBJ whole genome shotgun (WGS) entry which is preliminary data.</text>
</comment>
<dbReference type="PROSITE" id="PS00039">
    <property type="entry name" value="DEAD_ATP_HELICASE"/>
    <property type="match status" value="1"/>
</dbReference>
<dbReference type="EMBL" id="BAAAFO010000003">
    <property type="protein sequence ID" value="GAA0257360.1"/>
    <property type="molecule type" value="Genomic_DNA"/>
</dbReference>
<feature type="region of interest" description="Disordered" evidence="10">
    <location>
        <begin position="442"/>
        <end position="487"/>
    </location>
</feature>
<keyword evidence="5 8" id="KW-0067">ATP-binding</keyword>
<dbReference type="SMART" id="SM00490">
    <property type="entry name" value="HELICc"/>
    <property type="match status" value="1"/>
</dbReference>
<evidence type="ECO:0000256" key="10">
    <source>
        <dbReference type="SAM" id="MobiDB-lite"/>
    </source>
</evidence>
<dbReference type="InterPro" id="IPR014014">
    <property type="entry name" value="RNA_helicase_DEAD_Q_motif"/>
</dbReference>
<dbReference type="Gene3D" id="3.30.70.330">
    <property type="match status" value="1"/>
</dbReference>
<dbReference type="PANTHER" id="PTHR47963">
    <property type="entry name" value="DEAD-BOX ATP-DEPENDENT RNA HELICASE 47, MITOCHONDRIAL"/>
    <property type="match status" value="1"/>
</dbReference>
<comment type="catalytic activity">
    <reaction evidence="8">
        <text>ATP + H2O = ADP + phosphate + H(+)</text>
        <dbReference type="Rhea" id="RHEA:13065"/>
        <dbReference type="ChEBI" id="CHEBI:15377"/>
        <dbReference type="ChEBI" id="CHEBI:15378"/>
        <dbReference type="ChEBI" id="CHEBI:30616"/>
        <dbReference type="ChEBI" id="CHEBI:43474"/>
        <dbReference type="ChEBI" id="CHEBI:456216"/>
        <dbReference type="EC" id="3.6.4.13"/>
    </reaction>
</comment>
<dbReference type="Pfam" id="PF00270">
    <property type="entry name" value="DEAD"/>
    <property type="match status" value="1"/>
</dbReference>
<dbReference type="Pfam" id="PF00271">
    <property type="entry name" value="Helicase_C"/>
    <property type="match status" value="1"/>
</dbReference>
<dbReference type="PANTHER" id="PTHR47963:SF8">
    <property type="entry name" value="ATP-DEPENDENT RNA HELICASE DEAD"/>
    <property type="match status" value="1"/>
</dbReference>
<evidence type="ECO:0000259" key="11">
    <source>
        <dbReference type="PROSITE" id="PS51192"/>
    </source>
</evidence>
<feature type="region of interest" description="Disordered" evidence="10">
    <location>
        <begin position="574"/>
        <end position="608"/>
    </location>
</feature>
<keyword evidence="7 8" id="KW-0346">Stress response</keyword>
<comment type="function">
    <text evidence="8">DEAD-box RNA helicase involved in various cellular processes at low temperature, including ribosome biogenesis, mRNA degradation and translation initiation.</text>
</comment>
<dbReference type="SMART" id="SM00487">
    <property type="entry name" value="DEXDc"/>
    <property type="match status" value="1"/>
</dbReference>
<dbReference type="EC" id="3.6.4.13" evidence="8"/>
<dbReference type="CDD" id="cd18787">
    <property type="entry name" value="SF2_C_DEAD"/>
    <property type="match status" value="1"/>
</dbReference>
<dbReference type="InterPro" id="IPR005580">
    <property type="entry name" value="DbpA/CsdA_RNA-bd_dom"/>
</dbReference>
<evidence type="ECO:0000256" key="8">
    <source>
        <dbReference type="HAMAP-Rule" id="MF_00964"/>
    </source>
</evidence>
<evidence type="ECO:0000256" key="4">
    <source>
        <dbReference type="ARBA" id="ARBA00022806"/>
    </source>
</evidence>
<gene>
    <name evidence="8" type="primary">deaD</name>
    <name evidence="8" type="synonym">csdA</name>
    <name evidence="14" type="ORF">GCM10009126_23200</name>
</gene>
<organism evidence="14 15">
    <name type="scientific">Rhodanobacter caeni</name>
    <dbReference type="NCBI Taxonomy" id="657654"/>
    <lineage>
        <taxon>Bacteria</taxon>
        <taxon>Pseudomonadati</taxon>
        <taxon>Pseudomonadota</taxon>
        <taxon>Gammaproteobacteria</taxon>
        <taxon>Lysobacterales</taxon>
        <taxon>Rhodanobacteraceae</taxon>
        <taxon>Rhodanobacter</taxon>
    </lineage>
</organism>
<keyword evidence="1 8" id="KW-0963">Cytoplasm</keyword>
<dbReference type="Gene3D" id="3.40.50.300">
    <property type="entry name" value="P-loop containing nucleotide triphosphate hydrolases"/>
    <property type="match status" value="2"/>
</dbReference>
<keyword evidence="2 8" id="KW-0547">Nucleotide-binding</keyword>
<evidence type="ECO:0000259" key="12">
    <source>
        <dbReference type="PROSITE" id="PS51194"/>
    </source>
</evidence>
<dbReference type="CDD" id="cd12499">
    <property type="entry name" value="RRM_EcCsdA_like"/>
    <property type="match status" value="1"/>
</dbReference>
<evidence type="ECO:0000313" key="14">
    <source>
        <dbReference type="EMBL" id="GAA0257360.1"/>
    </source>
</evidence>
<dbReference type="InterPro" id="IPR011545">
    <property type="entry name" value="DEAD/DEAH_box_helicase_dom"/>
</dbReference>
<keyword evidence="3 8" id="KW-0378">Hydrolase</keyword>
<dbReference type="InterPro" id="IPR044742">
    <property type="entry name" value="DEAD/DEAH_RhlB"/>
</dbReference>
<evidence type="ECO:0000256" key="2">
    <source>
        <dbReference type="ARBA" id="ARBA00022741"/>
    </source>
</evidence>
<dbReference type="InterPro" id="IPR050547">
    <property type="entry name" value="DEAD_box_RNA_helicases"/>
</dbReference>
<dbReference type="Pfam" id="PF25399">
    <property type="entry name" value="DeaD_dimer"/>
    <property type="match status" value="1"/>
</dbReference>
<keyword evidence="4 8" id="KW-0347">Helicase</keyword>
<dbReference type="InterPro" id="IPR012677">
    <property type="entry name" value="Nucleotide-bd_a/b_plait_sf"/>
</dbReference>
<dbReference type="InterPro" id="IPR014001">
    <property type="entry name" value="Helicase_ATP-bd"/>
</dbReference>
<protein>
    <recommendedName>
        <fullName evidence="8">ATP-dependent RNA helicase DeaD</fullName>
        <ecNumber evidence="8">3.6.4.13</ecNumber>
    </recommendedName>
    <alternativeName>
        <fullName evidence="8">Cold-shock DEAD box protein A</fullName>
    </alternativeName>
</protein>
<dbReference type="InterPro" id="IPR001650">
    <property type="entry name" value="Helicase_C-like"/>
</dbReference>
<dbReference type="RefSeq" id="WP_343882930.1">
    <property type="nucleotide sequence ID" value="NZ_BAAAFO010000003.1"/>
</dbReference>
<evidence type="ECO:0000256" key="5">
    <source>
        <dbReference type="ARBA" id="ARBA00022840"/>
    </source>
</evidence>
<feature type="domain" description="Helicase ATP-binding" evidence="11">
    <location>
        <begin position="44"/>
        <end position="215"/>
    </location>
</feature>
<comment type="similarity">
    <text evidence="8">Belongs to the DEAD box helicase family. DeaD/CsdA subfamily.</text>
</comment>
<proteinExistence type="inferred from homology"/>
<dbReference type="InterPro" id="IPR027417">
    <property type="entry name" value="P-loop_NTPase"/>
</dbReference>
<feature type="domain" description="Helicase C-terminal" evidence="12">
    <location>
        <begin position="239"/>
        <end position="386"/>
    </location>
</feature>
<dbReference type="Proteomes" id="UP001500657">
    <property type="component" value="Unassembled WGS sequence"/>
</dbReference>
<dbReference type="GO" id="GO:0004386">
    <property type="term" value="F:helicase activity"/>
    <property type="evidence" value="ECO:0007669"/>
    <property type="project" value="UniProtKB-KW"/>
</dbReference>
<reference evidence="15" key="1">
    <citation type="journal article" date="2019" name="Int. J. Syst. Evol. Microbiol.">
        <title>The Global Catalogue of Microorganisms (GCM) 10K type strain sequencing project: providing services to taxonomists for standard genome sequencing and annotation.</title>
        <authorList>
            <consortium name="The Broad Institute Genomics Platform"/>
            <consortium name="The Broad Institute Genome Sequencing Center for Infectious Disease"/>
            <person name="Wu L."/>
            <person name="Ma J."/>
        </authorList>
    </citation>
    <scope>NUCLEOTIDE SEQUENCE [LARGE SCALE GENOMIC DNA]</scope>
    <source>
        <strain evidence="15">JCM 16242</strain>
    </source>
</reference>
<dbReference type="InterPro" id="IPR034415">
    <property type="entry name" value="CsdA_RRM"/>
</dbReference>
<name>A0ABP3ECL5_9GAMM</name>
<dbReference type="SUPFAM" id="SSF52540">
    <property type="entry name" value="P-loop containing nucleoside triphosphate hydrolases"/>
    <property type="match status" value="1"/>
</dbReference>
<dbReference type="PROSITE" id="PS51192">
    <property type="entry name" value="HELICASE_ATP_BIND_1"/>
    <property type="match status" value="1"/>
</dbReference>
<dbReference type="PROSITE" id="PS51195">
    <property type="entry name" value="Q_MOTIF"/>
    <property type="match status" value="1"/>
</dbReference>
<feature type="short sequence motif" description="Q motif" evidence="9">
    <location>
        <begin position="13"/>
        <end position="41"/>
    </location>
</feature>
<dbReference type="InterPro" id="IPR000629">
    <property type="entry name" value="RNA-helicase_DEAD-box_CS"/>
</dbReference>
<dbReference type="CDD" id="cd00268">
    <property type="entry name" value="DEADc"/>
    <property type="match status" value="1"/>
</dbReference>
<keyword evidence="15" id="KW-1185">Reference proteome</keyword>
<dbReference type="InterPro" id="IPR028618">
    <property type="entry name" value="DEAD_helicase_DeaD"/>
</dbReference>
<feature type="compositionally biased region" description="Basic and acidic residues" evidence="10">
    <location>
        <begin position="448"/>
        <end position="487"/>
    </location>
</feature>
<evidence type="ECO:0000256" key="9">
    <source>
        <dbReference type="PROSITE-ProRule" id="PRU00552"/>
    </source>
</evidence>
<evidence type="ECO:0000256" key="3">
    <source>
        <dbReference type="ARBA" id="ARBA00022801"/>
    </source>
</evidence>
<comment type="subcellular location">
    <subcellularLocation>
        <location evidence="8">Cytoplasm</location>
    </subcellularLocation>
</comment>
<evidence type="ECO:0000256" key="1">
    <source>
        <dbReference type="ARBA" id="ARBA00022490"/>
    </source>
</evidence>